<dbReference type="InterPro" id="IPR036910">
    <property type="entry name" value="HMG_box_dom_sf"/>
</dbReference>
<dbReference type="GO" id="GO:0043565">
    <property type="term" value="F:sequence-specific DNA binding"/>
    <property type="evidence" value="ECO:0007669"/>
    <property type="project" value="TreeGrafter"/>
</dbReference>
<sequence length="368" mass="42672">MPRQSPFFTFVRCYRDGEKRKGRHLSLDEARIEADPIWLRFSPSEKERFVEMAEAKSRCQPQRPPRVFQRPGGNTTMSPFRQKMRGFIERVFPTEADVKTHFFHSLSFHRESTTRLPSEISIVRFSLDRGAEHFLHFLFNPEVRFERFSLVKEKMKKQITVVPIEGTPGSDDNLREVLKAIHDFCGGHFYVHSNEIEAAIKCFCDLRKLSPGSRDLVPLDGEELIQMLWERSTDRRNAKISQVRDACSGRAGLDFLACEYHKATKTEGVCTLWKAYRLPYGCSQILAEPYDIDVAEGYHQARENWAPRGSYYEGTGNQEPWKFVEATSDWESRPSSSGLRMNGRTAHEEIPLIDEKLEKLKLDKNNDE</sequence>
<dbReference type="GO" id="GO:0043186">
    <property type="term" value="C:P granule"/>
    <property type="evidence" value="ECO:0007669"/>
    <property type="project" value="TreeGrafter"/>
</dbReference>
<dbReference type="GO" id="GO:0045892">
    <property type="term" value="P:negative regulation of DNA-templated transcription"/>
    <property type="evidence" value="ECO:0007669"/>
    <property type="project" value="TreeGrafter"/>
</dbReference>
<proteinExistence type="predicted"/>
<dbReference type="PANTHER" id="PTHR21358:SF4">
    <property type="entry name" value="PROTEIN MAELSTROM HOMOLOG"/>
    <property type="match status" value="1"/>
</dbReference>
<accession>A0AAJ7PA09</accession>
<dbReference type="GO" id="GO:0005634">
    <property type="term" value="C:nucleus"/>
    <property type="evidence" value="ECO:0007669"/>
    <property type="project" value="UniProtKB-ARBA"/>
</dbReference>
<dbReference type="RefSeq" id="XP_018495453.1">
    <property type="nucleotide sequence ID" value="XM_018639937.1"/>
</dbReference>
<evidence type="ECO:0000313" key="2">
    <source>
        <dbReference type="RefSeq" id="XP_018495453.1"/>
    </source>
</evidence>
<dbReference type="Proteomes" id="UP000694867">
    <property type="component" value="Unplaced"/>
</dbReference>
<reference evidence="2" key="1">
    <citation type="submission" date="2025-08" db="UniProtKB">
        <authorList>
            <consortium name="RefSeq"/>
        </authorList>
    </citation>
    <scope>IDENTIFICATION</scope>
</reference>
<protein>
    <submittedName>
        <fullName evidence="2">Uncharacterized protein LOC100905193</fullName>
    </submittedName>
</protein>
<dbReference type="GO" id="GO:0007283">
    <property type="term" value="P:spermatogenesis"/>
    <property type="evidence" value="ECO:0007669"/>
    <property type="project" value="TreeGrafter"/>
</dbReference>
<dbReference type="KEGG" id="goe:100905193"/>
<dbReference type="AlphaFoldDB" id="A0AAJ7PA09"/>
<dbReference type="GO" id="GO:0034587">
    <property type="term" value="P:piRNA processing"/>
    <property type="evidence" value="ECO:0007669"/>
    <property type="project" value="TreeGrafter"/>
</dbReference>
<gene>
    <name evidence="2" type="primary">LOC100905193</name>
</gene>
<evidence type="ECO:0000313" key="1">
    <source>
        <dbReference type="Proteomes" id="UP000694867"/>
    </source>
</evidence>
<name>A0AAJ7PA09_9ACAR</name>
<dbReference type="InterPro" id="IPR039259">
    <property type="entry name" value="Protein_maelstrom"/>
</dbReference>
<dbReference type="GO" id="GO:0007140">
    <property type="term" value="P:male meiotic nuclear division"/>
    <property type="evidence" value="ECO:0007669"/>
    <property type="project" value="TreeGrafter"/>
</dbReference>
<keyword evidence="1" id="KW-1185">Reference proteome</keyword>
<dbReference type="GeneID" id="100905193"/>
<organism evidence="1 2">
    <name type="scientific">Galendromus occidentalis</name>
    <name type="common">western predatory mite</name>
    <dbReference type="NCBI Taxonomy" id="34638"/>
    <lineage>
        <taxon>Eukaryota</taxon>
        <taxon>Metazoa</taxon>
        <taxon>Ecdysozoa</taxon>
        <taxon>Arthropoda</taxon>
        <taxon>Chelicerata</taxon>
        <taxon>Arachnida</taxon>
        <taxon>Acari</taxon>
        <taxon>Parasitiformes</taxon>
        <taxon>Mesostigmata</taxon>
        <taxon>Gamasina</taxon>
        <taxon>Phytoseioidea</taxon>
        <taxon>Phytoseiidae</taxon>
        <taxon>Typhlodrominae</taxon>
        <taxon>Galendromus</taxon>
    </lineage>
</organism>
<dbReference type="PANTHER" id="PTHR21358">
    <property type="entry name" value="PROTEIN MAELSTROM HOMOLOG"/>
    <property type="match status" value="1"/>
</dbReference>
<dbReference type="SUPFAM" id="SSF47095">
    <property type="entry name" value="HMG-box"/>
    <property type="match status" value="1"/>
</dbReference>